<dbReference type="GO" id="GO:0016787">
    <property type="term" value="F:hydrolase activity"/>
    <property type="evidence" value="ECO:0007669"/>
    <property type="project" value="UniProtKB-KW"/>
</dbReference>
<organism evidence="3 4">
    <name type="scientific">Pseudonocardia xinjiangensis</name>
    <dbReference type="NCBI Taxonomy" id="75289"/>
    <lineage>
        <taxon>Bacteria</taxon>
        <taxon>Bacillati</taxon>
        <taxon>Actinomycetota</taxon>
        <taxon>Actinomycetes</taxon>
        <taxon>Pseudonocardiales</taxon>
        <taxon>Pseudonocardiaceae</taxon>
        <taxon>Pseudonocardia</taxon>
    </lineage>
</organism>
<dbReference type="Gene3D" id="3.40.50.1110">
    <property type="entry name" value="SGNH hydrolase"/>
    <property type="match status" value="1"/>
</dbReference>
<keyword evidence="3" id="KW-0378">Hydrolase</keyword>
<dbReference type="PANTHER" id="PTHR43784:SF2">
    <property type="entry name" value="GDSL-LIKE LIPASE_ACYLHYDROLASE, PUTATIVE (AFU_ORTHOLOGUE AFUA_2G00820)-RELATED"/>
    <property type="match status" value="1"/>
</dbReference>
<dbReference type="InterPro" id="IPR036514">
    <property type="entry name" value="SGNH_hydro_sf"/>
</dbReference>
<evidence type="ECO:0000313" key="4">
    <source>
        <dbReference type="Proteomes" id="UP001296706"/>
    </source>
</evidence>
<dbReference type="InterPro" id="IPR053140">
    <property type="entry name" value="GDSL_Rv0518-like"/>
</dbReference>
<dbReference type="PANTHER" id="PTHR43784">
    <property type="entry name" value="GDSL-LIKE LIPASE/ACYLHYDROLASE, PUTATIVE (AFU_ORTHOLOGUE AFUA_2G00820)-RELATED"/>
    <property type="match status" value="1"/>
</dbReference>
<evidence type="ECO:0000313" key="3">
    <source>
        <dbReference type="EMBL" id="NMH82442.1"/>
    </source>
</evidence>
<dbReference type="SUPFAM" id="SSF52266">
    <property type="entry name" value="SGNH hydrolase"/>
    <property type="match status" value="1"/>
</dbReference>
<dbReference type="EMBL" id="JAAXKY010000237">
    <property type="protein sequence ID" value="NMH82442.1"/>
    <property type="molecule type" value="Genomic_DNA"/>
</dbReference>
<feature type="domain" description="SGNH hydrolase-type esterase" evidence="2">
    <location>
        <begin position="24"/>
        <end position="197"/>
    </location>
</feature>
<dbReference type="InterPro" id="IPR013830">
    <property type="entry name" value="SGNH_hydro"/>
</dbReference>
<feature type="compositionally biased region" description="Basic and acidic residues" evidence="1">
    <location>
        <begin position="255"/>
        <end position="264"/>
    </location>
</feature>
<protein>
    <submittedName>
        <fullName evidence="3">SGNH/GDSL hydrolase family protein</fullName>
    </submittedName>
</protein>
<name>A0ABX1RPY6_9PSEU</name>
<proteinExistence type="predicted"/>
<evidence type="ECO:0000259" key="2">
    <source>
        <dbReference type="Pfam" id="PF13472"/>
    </source>
</evidence>
<comment type="caution">
    <text evidence="3">The sequence shown here is derived from an EMBL/GenBank/DDBJ whole genome shotgun (WGS) entry which is preliminary data.</text>
</comment>
<sequence length="276" mass="31086">MCTRREGEADLNEGRDVAVNSFVALGDSFTEGLDDWRADGTPRGWADRVAERLGASRPGFRYANLAVRGKLLDQIVDDQLPVAERLRPDMIAFCAGGNDIIRFTCDTDDLARRFDSALERVTATGAQVLVFTGFDLGRMHPIIRRLRGRVACYNELMRASAERHGSTVVDLWGMAPLADPRTWGRDRLHLTAEGHRRVALRVLETLGEPVVEDWRAPLPAAVPAPWRHRQREDLVWMRDFVMPYVRRRMRGHRTGEGFVPKRPDLLPLDGGGQPAL</sequence>
<reference evidence="3 4" key="1">
    <citation type="submission" date="2020-04" db="EMBL/GenBank/DDBJ databases">
        <authorList>
            <person name="Klaysubun C."/>
            <person name="Duangmal K."/>
            <person name="Lipun K."/>
        </authorList>
    </citation>
    <scope>NUCLEOTIDE SEQUENCE [LARGE SCALE GENOMIC DNA]</scope>
    <source>
        <strain evidence="3 4">JCM 11839</strain>
    </source>
</reference>
<dbReference type="CDD" id="cd01832">
    <property type="entry name" value="SGNH_hydrolase_like_1"/>
    <property type="match status" value="1"/>
</dbReference>
<keyword evidence="4" id="KW-1185">Reference proteome</keyword>
<dbReference type="Pfam" id="PF13472">
    <property type="entry name" value="Lipase_GDSL_2"/>
    <property type="match status" value="1"/>
</dbReference>
<feature type="region of interest" description="Disordered" evidence="1">
    <location>
        <begin position="255"/>
        <end position="276"/>
    </location>
</feature>
<dbReference type="Proteomes" id="UP001296706">
    <property type="component" value="Unassembled WGS sequence"/>
</dbReference>
<evidence type="ECO:0000256" key="1">
    <source>
        <dbReference type="SAM" id="MobiDB-lite"/>
    </source>
</evidence>
<accession>A0ABX1RPY6</accession>
<gene>
    <name evidence="3" type="ORF">HF577_35815</name>
</gene>